<gene>
    <name evidence="8" type="primary">hemA</name>
    <name evidence="18" type="ORF">B0A62_22550</name>
    <name evidence="17" type="ORF">IW20_18340</name>
</gene>
<evidence type="ECO:0000313" key="17">
    <source>
        <dbReference type="EMBL" id="KFF12626.1"/>
    </source>
</evidence>
<evidence type="ECO:0000256" key="6">
    <source>
        <dbReference type="ARBA" id="ARBA00023244"/>
    </source>
</evidence>
<comment type="pathway">
    <text evidence="1 8 13">Porphyrin-containing compound metabolism; protoporphyrin-IX biosynthesis; 5-aminolevulinate from L-glutamyl-tRNA(Glu): step 1/2.</text>
</comment>
<comment type="subunit">
    <text evidence="8">Homodimer.</text>
</comment>
<evidence type="ECO:0000256" key="1">
    <source>
        <dbReference type="ARBA" id="ARBA00005059"/>
    </source>
</evidence>
<dbReference type="RefSeq" id="WP_035625447.1">
    <property type="nucleotide sequence ID" value="NZ_JBEWQG010000033.1"/>
</dbReference>
<comment type="function">
    <text evidence="8">Catalyzes the NADPH-dependent reduction of glutamyl-tRNA(Glu) to glutamate 1-semialdehyde (GSA).</text>
</comment>
<evidence type="ECO:0000256" key="4">
    <source>
        <dbReference type="ARBA" id="ARBA00022857"/>
    </source>
</evidence>
<keyword evidence="4 8" id="KW-0521">NADP</keyword>
<dbReference type="GO" id="GO:0019353">
    <property type="term" value="P:protoporphyrinogen IX biosynthetic process from glutamate"/>
    <property type="evidence" value="ECO:0007669"/>
    <property type="project" value="TreeGrafter"/>
</dbReference>
<keyword evidence="5 8" id="KW-0560">Oxidoreductase</keyword>
<feature type="domain" description="Quinate/shikimate 5-dehydrogenase/glutamyl-tRNA reductase" evidence="15">
    <location>
        <begin position="180"/>
        <end position="305"/>
    </location>
</feature>
<evidence type="ECO:0000259" key="14">
    <source>
        <dbReference type="Pfam" id="PF00745"/>
    </source>
</evidence>
<evidence type="ECO:0000256" key="5">
    <source>
        <dbReference type="ARBA" id="ARBA00023002"/>
    </source>
</evidence>
<organism evidence="17 19">
    <name type="scientific">Flavobacterium hydatis</name>
    <name type="common">Cytophaga aquatilis</name>
    <dbReference type="NCBI Taxonomy" id="991"/>
    <lineage>
        <taxon>Bacteria</taxon>
        <taxon>Pseudomonadati</taxon>
        <taxon>Bacteroidota</taxon>
        <taxon>Flavobacteriia</taxon>
        <taxon>Flavobacteriales</taxon>
        <taxon>Flavobacteriaceae</taxon>
        <taxon>Flavobacterium</taxon>
    </lineage>
</organism>
<comment type="miscellaneous">
    <text evidence="8">During catalysis, the active site Cys acts as a nucleophile attacking the alpha-carbonyl group of tRNA-bound glutamate with the formation of a thioester intermediate between enzyme and glutamate, and the concomitant release of tRNA(Glu). The thioester intermediate is finally reduced by direct hydride transfer from NADPH, to form the product GSA.</text>
</comment>
<feature type="binding site" evidence="8 10">
    <location>
        <position position="124"/>
    </location>
    <ligand>
        <name>substrate</name>
    </ligand>
</feature>
<dbReference type="InterPro" id="IPR036453">
    <property type="entry name" value="GluRdtase_dimer_dom_sf"/>
</dbReference>
<dbReference type="InterPro" id="IPR006151">
    <property type="entry name" value="Shikm_DH/Glu-tRNA_Rdtase"/>
</dbReference>
<dbReference type="EMBL" id="JPRM01000030">
    <property type="protein sequence ID" value="KFF12626.1"/>
    <property type="molecule type" value="Genomic_DNA"/>
</dbReference>
<reference evidence="17 19" key="1">
    <citation type="submission" date="2014-07" db="EMBL/GenBank/DDBJ databases">
        <title>Genome of Flavobacterium hydatis DSM 2063.</title>
        <authorList>
            <person name="Pipes S.E."/>
            <person name="Stropko S.J."/>
            <person name="Newman J.D."/>
        </authorList>
    </citation>
    <scope>NUCLEOTIDE SEQUENCE [LARGE SCALE GENOMIC DNA]</scope>
    <source>
        <strain evidence="17 19">DSM 2063</strain>
    </source>
</reference>
<evidence type="ECO:0000256" key="9">
    <source>
        <dbReference type="PIRSR" id="PIRSR000445-1"/>
    </source>
</evidence>
<dbReference type="eggNOG" id="COG0373">
    <property type="taxonomic scope" value="Bacteria"/>
</dbReference>
<evidence type="ECO:0000256" key="11">
    <source>
        <dbReference type="PIRSR" id="PIRSR000445-3"/>
    </source>
</evidence>
<evidence type="ECO:0000313" key="19">
    <source>
        <dbReference type="Proteomes" id="UP000028712"/>
    </source>
</evidence>
<evidence type="ECO:0000256" key="13">
    <source>
        <dbReference type="RuleBase" id="RU000584"/>
    </source>
</evidence>
<dbReference type="Pfam" id="PF00745">
    <property type="entry name" value="GlutR_dimer"/>
    <property type="match status" value="1"/>
</dbReference>
<dbReference type="Pfam" id="PF05201">
    <property type="entry name" value="GlutR_N"/>
    <property type="match status" value="1"/>
</dbReference>
<evidence type="ECO:0000256" key="10">
    <source>
        <dbReference type="PIRSR" id="PIRSR000445-2"/>
    </source>
</evidence>
<dbReference type="InterPro" id="IPR036291">
    <property type="entry name" value="NAD(P)-bd_dom_sf"/>
</dbReference>
<dbReference type="SUPFAM" id="SSF51735">
    <property type="entry name" value="NAD(P)-binding Rossmann-fold domains"/>
    <property type="match status" value="1"/>
</dbReference>
<feature type="binding site" evidence="8 10">
    <location>
        <begin position="57"/>
        <end position="60"/>
    </location>
    <ligand>
        <name>substrate</name>
    </ligand>
</feature>
<evidence type="ECO:0000313" key="18">
    <source>
        <dbReference type="EMBL" id="OXA87703.1"/>
    </source>
</evidence>
<dbReference type="InterPro" id="IPR015895">
    <property type="entry name" value="4pyrrol_synth_GluRdtase_N"/>
</dbReference>
<sequence>MENFNMSSSTTFYALGLSYKKADAEIRGKFSLDTQAQSDLLMQARAEGLESLIVTSTCNRTEIYGFAHHPYELIKLLCENSNGSVEEFQQAAYIYKNEEAVNHMFRVGTGLDSQILGDFEIISQIKIAFNHSKQEGLVNTFLDRLVNTVIQASKKVKTETKISSGATSVSFASVQYIIRNVADIENKNILLFGTGKIGRNTCENLVKHTKNSHITLINRTKNKAELLAGKLNIIVKDYDDLKEELQQADVLVVATGAQNPTIDKTSLALHKPLLILDLSIPRNVNTNVEEIPGVTLIHLDYLSQITDDTLERRKQHIPAAEAIIDDLKLELNTWVNGRKCAPTIHALKAKLNDIVSAEFAFQKKKIINFDEVQMDLISSRIIQKLTNHFAVHLKNENNSLDQKIEFIEKVFQIGQFTQKISPSSAEEKYKIKLS</sequence>
<dbReference type="Proteomes" id="UP000028712">
    <property type="component" value="Unassembled WGS sequence"/>
</dbReference>
<protein>
    <recommendedName>
        <fullName evidence="3 8">Glutamyl-tRNA reductase</fullName>
        <shortName evidence="8">GluTR</shortName>
        <ecNumber evidence="3 8">1.2.1.70</ecNumber>
    </recommendedName>
</protein>
<dbReference type="AlphaFoldDB" id="A0A086A7G2"/>
<dbReference type="SUPFAM" id="SSF69075">
    <property type="entry name" value="Glutamyl tRNA-reductase dimerization domain"/>
    <property type="match status" value="1"/>
</dbReference>
<accession>A0A086A7G2</accession>
<name>A0A086A7G2_FLAHY</name>
<feature type="binding site" evidence="8 10">
    <location>
        <begin position="118"/>
        <end position="120"/>
    </location>
    <ligand>
        <name>substrate</name>
    </ligand>
</feature>
<dbReference type="OrthoDB" id="110209at2"/>
<evidence type="ECO:0000256" key="12">
    <source>
        <dbReference type="PIRSR" id="PIRSR000445-4"/>
    </source>
</evidence>
<dbReference type="InterPro" id="IPR015896">
    <property type="entry name" value="4pyrrol_synth_GluRdtase_dimer"/>
</dbReference>
<dbReference type="NCBIfam" id="TIGR01035">
    <property type="entry name" value="hemA"/>
    <property type="match status" value="1"/>
</dbReference>
<dbReference type="FunFam" id="3.30.460.30:FF:000001">
    <property type="entry name" value="Glutamyl-tRNA reductase"/>
    <property type="match status" value="1"/>
</dbReference>
<evidence type="ECO:0000256" key="2">
    <source>
        <dbReference type="ARBA" id="ARBA00005916"/>
    </source>
</evidence>
<dbReference type="InterPro" id="IPR018214">
    <property type="entry name" value="GluRdtase_CS"/>
</dbReference>
<feature type="site" description="Important for activity" evidence="8 12">
    <location>
        <position position="103"/>
    </location>
</feature>
<comment type="domain">
    <text evidence="8">Possesses an unusual extended V-shaped dimeric structure with each monomer consisting of three distinct domains arranged along a curved 'spinal' alpha-helix. The N-terminal catalytic domain specifically recognizes the glutamate moiety of the substrate. The second domain is the NADPH-binding domain, and the third C-terminal domain is responsible for dimerization.</text>
</comment>
<evidence type="ECO:0000256" key="7">
    <source>
        <dbReference type="ARBA" id="ARBA00047464"/>
    </source>
</evidence>
<dbReference type="Gene3D" id="3.40.50.720">
    <property type="entry name" value="NAD(P)-binding Rossmann-like Domain"/>
    <property type="match status" value="1"/>
</dbReference>
<evidence type="ECO:0000259" key="16">
    <source>
        <dbReference type="Pfam" id="PF05201"/>
    </source>
</evidence>
<dbReference type="EMBL" id="MUGY01000037">
    <property type="protein sequence ID" value="OXA87703.1"/>
    <property type="molecule type" value="Genomic_DNA"/>
</dbReference>
<dbReference type="PANTHER" id="PTHR43013:SF1">
    <property type="entry name" value="GLUTAMYL-TRNA REDUCTASE"/>
    <property type="match status" value="1"/>
</dbReference>
<comment type="caution">
    <text evidence="17">The sequence shown here is derived from an EMBL/GenBank/DDBJ whole genome shotgun (WGS) entry which is preliminary data.</text>
</comment>
<evidence type="ECO:0000256" key="8">
    <source>
        <dbReference type="HAMAP-Rule" id="MF_00087"/>
    </source>
</evidence>
<evidence type="ECO:0000256" key="3">
    <source>
        <dbReference type="ARBA" id="ARBA00012970"/>
    </source>
</evidence>
<dbReference type="PROSITE" id="PS00747">
    <property type="entry name" value="GLUTR"/>
    <property type="match status" value="1"/>
</dbReference>
<dbReference type="InterPro" id="IPR000343">
    <property type="entry name" value="4pyrrol_synth_GluRdtase"/>
</dbReference>
<dbReference type="Proteomes" id="UP000198424">
    <property type="component" value="Unassembled WGS sequence"/>
</dbReference>
<keyword evidence="20" id="KW-1185">Reference proteome</keyword>
<keyword evidence="6 8" id="KW-0627">Porphyrin biosynthesis</keyword>
<proteinExistence type="inferred from homology"/>
<comment type="similarity">
    <text evidence="2 8 13">Belongs to the glutamyl-tRNA reductase family.</text>
</comment>
<dbReference type="PANTHER" id="PTHR43013">
    <property type="entry name" value="GLUTAMYL-TRNA REDUCTASE"/>
    <property type="match status" value="1"/>
</dbReference>
<feature type="binding site" evidence="8 11">
    <location>
        <begin position="193"/>
        <end position="198"/>
    </location>
    <ligand>
        <name>NADP(+)</name>
        <dbReference type="ChEBI" id="CHEBI:58349"/>
    </ligand>
</feature>
<feature type="domain" description="Glutamyl-tRNA reductase N-terminal" evidence="16">
    <location>
        <begin position="15"/>
        <end position="160"/>
    </location>
</feature>
<dbReference type="STRING" id="991.IW20_18340"/>
<feature type="active site" description="Nucleophile" evidence="8 9">
    <location>
        <position position="58"/>
    </location>
</feature>
<feature type="domain" description="Tetrapyrrole biosynthesis glutamyl-tRNA reductase dimerisation" evidence="14">
    <location>
        <begin position="319"/>
        <end position="413"/>
    </location>
</feature>
<reference evidence="18 20" key="2">
    <citation type="submission" date="2016-11" db="EMBL/GenBank/DDBJ databases">
        <title>Whole genomes of Flavobacteriaceae.</title>
        <authorList>
            <person name="Stine C."/>
            <person name="Li C."/>
            <person name="Tadesse D."/>
        </authorList>
    </citation>
    <scope>NUCLEOTIDE SEQUENCE [LARGE SCALE GENOMIC DNA]</scope>
    <source>
        <strain evidence="18 20">ATCC 29551</strain>
    </source>
</reference>
<dbReference type="GO" id="GO:0050661">
    <property type="term" value="F:NADP binding"/>
    <property type="evidence" value="ECO:0007669"/>
    <property type="project" value="InterPro"/>
</dbReference>
<dbReference type="EC" id="1.2.1.70" evidence="3 8"/>
<dbReference type="HAMAP" id="MF_00087">
    <property type="entry name" value="Glu_tRNA_reductase"/>
    <property type="match status" value="1"/>
</dbReference>
<dbReference type="GO" id="GO:0008883">
    <property type="term" value="F:glutamyl-tRNA reductase activity"/>
    <property type="evidence" value="ECO:0007669"/>
    <property type="project" value="UniProtKB-UniRule"/>
</dbReference>
<feature type="binding site" evidence="8 10">
    <location>
        <position position="113"/>
    </location>
    <ligand>
        <name>substrate</name>
    </ligand>
</feature>
<evidence type="ECO:0000259" key="15">
    <source>
        <dbReference type="Pfam" id="PF01488"/>
    </source>
</evidence>
<evidence type="ECO:0000313" key="20">
    <source>
        <dbReference type="Proteomes" id="UP000198424"/>
    </source>
</evidence>
<dbReference type="Pfam" id="PF01488">
    <property type="entry name" value="Shikimate_DH"/>
    <property type="match status" value="1"/>
</dbReference>
<dbReference type="InterPro" id="IPR036343">
    <property type="entry name" value="GluRdtase_N_sf"/>
</dbReference>
<dbReference type="SUPFAM" id="SSF69742">
    <property type="entry name" value="Glutamyl tRNA-reductase catalytic, N-terminal domain"/>
    <property type="match status" value="1"/>
</dbReference>
<dbReference type="UniPathway" id="UPA00251">
    <property type="reaction ID" value="UER00316"/>
</dbReference>
<dbReference type="PIRSF" id="PIRSF000445">
    <property type="entry name" value="4pyrrol_synth_GluRdtase"/>
    <property type="match status" value="1"/>
</dbReference>
<comment type="catalytic activity">
    <reaction evidence="7 8 13">
        <text>(S)-4-amino-5-oxopentanoate + tRNA(Glu) + NADP(+) = L-glutamyl-tRNA(Glu) + NADPH + H(+)</text>
        <dbReference type="Rhea" id="RHEA:12344"/>
        <dbReference type="Rhea" id="RHEA-COMP:9663"/>
        <dbReference type="Rhea" id="RHEA-COMP:9680"/>
        <dbReference type="ChEBI" id="CHEBI:15378"/>
        <dbReference type="ChEBI" id="CHEBI:57501"/>
        <dbReference type="ChEBI" id="CHEBI:57783"/>
        <dbReference type="ChEBI" id="CHEBI:58349"/>
        <dbReference type="ChEBI" id="CHEBI:78442"/>
        <dbReference type="ChEBI" id="CHEBI:78520"/>
        <dbReference type="EC" id="1.2.1.70"/>
    </reaction>
</comment>
<dbReference type="Gene3D" id="3.30.460.30">
    <property type="entry name" value="Glutamyl-tRNA reductase, N-terminal domain"/>
    <property type="match status" value="1"/>
</dbReference>